<dbReference type="CDD" id="cd00030">
    <property type="entry name" value="C2"/>
    <property type="match status" value="1"/>
</dbReference>
<feature type="compositionally biased region" description="Basic and acidic residues" evidence="1">
    <location>
        <begin position="476"/>
        <end position="487"/>
    </location>
</feature>
<accession>A0A7J6NEH2</accession>
<reference evidence="3 4" key="1">
    <citation type="submission" date="2020-04" db="EMBL/GenBank/DDBJ databases">
        <title>Perkinsus olseni comparative genomics.</title>
        <authorList>
            <person name="Bogema D.R."/>
        </authorList>
    </citation>
    <scope>NUCLEOTIDE SEQUENCE [LARGE SCALE GENOMIC DNA]</scope>
    <source>
        <strain evidence="3">00978-12</strain>
    </source>
</reference>
<dbReference type="EMBL" id="JABANP010000450">
    <property type="protein sequence ID" value="KAF4682199.1"/>
    <property type="molecule type" value="Genomic_DNA"/>
</dbReference>
<dbReference type="SUPFAM" id="SSF49562">
    <property type="entry name" value="C2 domain (Calcium/lipid-binding domain, CaLB)"/>
    <property type="match status" value="2"/>
</dbReference>
<evidence type="ECO:0000259" key="2">
    <source>
        <dbReference type="Pfam" id="PF00168"/>
    </source>
</evidence>
<protein>
    <recommendedName>
        <fullName evidence="2">C2 domain-containing protein</fullName>
    </recommendedName>
</protein>
<dbReference type="OrthoDB" id="420769at2759"/>
<organism evidence="3 4">
    <name type="scientific">Perkinsus olseni</name>
    <name type="common">Perkinsus atlanticus</name>
    <dbReference type="NCBI Taxonomy" id="32597"/>
    <lineage>
        <taxon>Eukaryota</taxon>
        <taxon>Sar</taxon>
        <taxon>Alveolata</taxon>
        <taxon>Perkinsozoa</taxon>
        <taxon>Perkinsea</taxon>
        <taxon>Perkinsida</taxon>
        <taxon>Perkinsidae</taxon>
        <taxon>Perkinsus</taxon>
    </lineage>
</organism>
<name>A0A7J6NEH2_PEROL</name>
<dbReference type="Gene3D" id="2.60.40.150">
    <property type="entry name" value="C2 domain"/>
    <property type="match status" value="1"/>
</dbReference>
<dbReference type="InterPro" id="IPR000008">
    <property type="entry name" value="C2_dom"/>
</dbReference>
<feature type="domain" description="C2" evidence="2">
    <location>
        <begin position="154"/>
        <end position="183"/>
    </location>
</feature>
<dbReference type="Proteomes" id="UP000541610">
    <property type="component" value="Unassembled WGS sequence"/>
</dbReference>
<dbReference type="AlphaFoldDB" id="A0A7J6NEH2"/>
<feature type="compositionally biased region" description="Basic and acidic residues" evidence="1">
    <location>
        <begin position="426"/>
        <end position="444"/>
    </location>
</feature>
<evidence type="ECO:0000313" key="4">
    <source>
        <dbReference type="Proteomes" id="UP000541610"/>
    </source>
</evidence>
<proteinExistence type="predicted"/>
<dbReference type="Pfam" id="PF00168">
    <property type="entry name" value="C2"/>
    <property type="match status" value="1"/>
</dbReference>
<sequence length="571" mass="63819">MYKSQARRLQYQRLSAQDFLTFFLDMRHAYSSDGPLSQGRTPEEYIELVLLQILRKLCKICSALSEMKIPQMWVGSSIALGFDAEGLDSSGTPNTQVVLFDWGRSELNTAAKNARLSPEEQHKRSKYWGHYLCAAHRLFYETARVYYNRYLAERWRSVVFEVWDYDSITENDSVGRVAIPLDMSRLSTETFTSYVLFLMDCDDDGVLTRNSRGEASLLYVSLKRIEYAEESRFKEGVLVRVEKARNLPIKDYIGSCDAAVTVAVTDLPIGSQARVPRCVSEEKRSGTSPGDATGYPFPTLGSAASASNCQCLQQTSVVTDSLDPIWGGPNGLGEVFEFAITKVDDVTGKDFLQAITGGEITTFDRTFCNGLFPISGGDIDTGGAYQDFVRNFVPTTCVVPSMVREKDASSVKGNGVEDPFAMLEAEQMKEKSAASSKPKSEVNRKVSNTTVSAPPRTGRPRQSDASSDSDSEASEDERWAREREARRKRALEQIDKEYENKAKQRAVLEKTAEEKAKVQEAALQAGFTPLERYILRSGEIAEKYKVDDLKIKEKLENKHRSNAEESESKAP</sequence>
<evidence type="ECO:0000313" key="3">
    <source>
        <dbReference type="EMBL" id="KAF4682199.1"/>
    </source>
</evidence>
<comment type="caution">
    <text evidence="3">The sequence shown here is derived from an EMBL/GenBank/DDBJ whole genome shotgun (WGS) entry which is preliminary data.</text>
</comment>
<feature type="region of interest" description="Disordered" evidence="1">
    <location>
        <begin position="426"/>
        <end position="487"/>
    </location>
</feature>
<evidence type="ECO:0000256" key="1">
    <source>
        <dbReference type="SAM" id="MobiDB-lite"/>
    </source>
</evidence>
<gene>
    <name evidence="3" type="ORF">FOZ60_010954</name>
</gene>
<dbReference type="InterPro" id="IPR035892">
    <property type="entry name" value="C2_domain_sf"/>
</dbReference>